<keyword evidence="1" id="KW-0472">Membrane</keyword>
<dbReference type="Pfam" id="PF13529">
    <property type="entry name" value="Peptidase_C39_2"/>
    <property type="match status" value="1"/>
</dbReference>
<sequence length="254" mass="27889">MKNRKDYLKLLFLISLSVCLMFFINEHYIKADKKNPVISSTEPAVTPKKKTKTSDLPISAQLDVPLLYQFDEPSLYNGCEVTSLAMLIQFYGSTVTKNELADNLVSVPLMDDDGYMGNPNQAFVGDVSGNDSPGLGVYHGPIANLAKEYVGNENVLDSTGSDFTDVMAQVAAGNPVWIITTATFSPVDDFVTWETTTGKIDVTYSMHSVVVTGYDAESIYFNDPYGEKDASMDKENFIAAFEQMGSQAISLFNN</sequence>
<gene>
    <name evidence="3" type="ORF">RAK27_04730</name>
</gene>
<keyword evidence="1" id="KW-1133">Transmembrane helix</keyword>
<evidence type="ECO:0000259" key="2">
    <source>
        <dbReference type="Pfam" id="PF13529"/>
    </source>
</evidence>
<evidence type="ECO:0000313" key="3">
    <source>
        <dbReference type="EMBL" id="MDZ5757958.1"/>
    </source>
</evidence>
<comment type="caution">
    <text evidence="3">The sequence shown here is derived from an EMBL/GenBank/DDBJ whole genome shotgun (WGS) entry which is preliminary data.</text>
</comment>
<proteinExistence type="predicted"/>
<dbReference type="PIRSF" id="PIRSF032442">
    <property type="entry name" value="UCP032442"/>
    <property type="match status" value="1"/>
</dbReference>
<feature type="domain" description="Peptidase C39-like" evidence="2">
    <location>
        <begin position="62"/>
        <end position="225"/>
    </location>
</feature>
<dbReference type="Proteomes" id="UP001290462">
    <property type="component" value="Unassembled WGS sequence"/>
</dbReference>
<accession>A0AAW9JQT7</accession>
<dbReference type="InterPro" id="IPR039564">
    <property type="entry name" value="Peptidase_C39-like"/>
</dbReference>
<protein>
    <submittedName>
        <fullName evidence="3">C39 family peptidase</fullName>
    </submittedName>
</protein>
<dbReference type="GeneID" id="83605989"/>
<dbReference type="PANTHER" id="PTHR37806:SF1">
    <property type="entry name" value="PEPTIDASE C39-LIKE DOMAIN-CONTAINING PROTEIN"/>
    <property type="match status" value="1"/>
</dbReference>
<keyword evidence="1" id="KW-0812">Transmembrane</keyword>
<evidence type="ECO:0000313" key="4">
    <source>
        <dbReference type="Proteomes" id="UP001290462"/>
    </source>
</evidence>
<dbReference type="AlphaFoldDB" id="A0AAW9JQT7"/>
<dbReference type="CDD" id="cd02549">
    <property type="entry name" value="Peptidase_C39A"/>
    <property type="match status" value="1"/>
</dbReference>
<dbReference type="InterPro" id="IPR039563">
    <property type="entry name" value="Peptidase_C39_single_dom"/>
</dbReference>
<dbReference type="InterPro" id="IPR016997">
    <property type="entry name" value="UCP032442"/>
</dbReference>
<dbReference type="EMBL" id="JAVBVO010000003">
    <property type="protein sequence ID" value="MDZ5757958.1"/>
    <property type="molecule type" value="Genomic_DNA"/>
</dbReference>
<evidence type="ECO:0000256" key="1">
    <source>
        <dbReference type="SAM" id="Phobius"/>
    </source>
</evidence>
<organism evidence="3 4">
    <name type="scientific">Carnobacterium maltaromaticum</name>
    <name type="common">Carnobacterium piscicola</name>
    <dbReference type="NCBI Taxonomy" id="2751"/>
    <lineage>
        <taxon>Bacteria</taxon>
        <taxon>Bacillati</taxon>
        <taxon>Bacillota</taxon>
        <taxon>Bacilli</taxon>
        <taxon>Lactobacillales</taxon>
        <taxon>Carnobacteriaceae</taxon>
        <taxon>Carnobacterium</taxon>
    </lineage>
</organism>
<dbReference type="Gene3D" id="3.90.70.10">
    <property type="entry name" value="Cysteine proteinases"/>
    <property type="match status" value="1"/>
</dbReference>
<dbReference type="RefSeq" id="WP_010053749.1">
    <property type="nucleotide sequence ID" value="NZ_BJOJ01000009.1"/>
</dbReference>
<name>A0AAW9JQT7_CARML</name>
<dbReference type="PANTHER" id="PTHR37806">
    <property type="entry name" value="LMO0724 PROTEIN"/>
    <property type="match status" value="1"/>
</dbReference>
<feature type="transmembrane region" description="Helical" evidence="1">
    <location>
        <begin position="7"/>
        <end position="24"/>
    </location>
</feature>
<reference evidence="3" key="1">
    <citation type="submission" date="2023-08" db="EMBL/GenBank/DDBJ databases">
        <title>Genomic characterization of piscicolin 126 produced by Carnobacterium maltaromaticum CM22 strain isolated from salmon (Salmo salar).</title>
        <authorList>
            <person name="Gonzalez-Gragera E."/>
            <person name="Garcia-Lopez J.D."/>
            <person name="Teso-Perez C."/>
            <person name="Gimenez-Hernandez I."/>
            <person name="Peralta-Sanchez J.M."/>
            <person name="Valdivia E."/>
            <person name="Montalban-Lopez M."/>
            <person name="Martin-Platero A.M."/>
            <person name="Banos A."/>
            <person name="Martinez-Bueno M."/>
        </authorList>
    </citation>
    <scope>NUCLEOTIDE SEQUENCE</scope>
    <source>
        <strain evidence="3">CM22</strain>
    </source>
</reference>